<proteinExistence type="predicted"/>
<evidence type="ECO:0000313" key="2">
    <source>
        <dbReference type="Proteomes" id="UP000624404"/>
    </source>
</evidence>
<evidence type="ECO:0000313" key="1">
    <source>
        <dbReference type="EMBL" id="CAD6440078.1"/>
    </source>
</evidence>
<organism evidence="1 2">
    <name type="scientific">Sclerotinia trifoliorum</name>
    <dbReference type="NCBI Taxonomy" id="28548"/>
    <lineage>
        <taxon>Eukaryota</taxon>
        <taxon>Fungi</taxon>
        <taxon>Dikarya</taxon>
        <taxon>Ascomycota</taxon>
        <taxon>Pezizomycotina</taxon>
        <taxon>Leotiomycetes</taxon>
        <taxon>Helotiales</taxon>
        <taxon>Sclerotiniaceae</taxon>
        <taxon>Sclerotinia</taxon>
    </lineage>
</organism>
<sequence>MKPYFVSRAIQFVVFQSGWSELGSNCVALIPVAMTGTMDAVIDENRSRRRTTLTFKLNIEVLISGGCSMCIPEKSKVVCVMLGVRIGDGN</sequence>
<accession>A0A8H2ZNF7</accession>
<dbReference type="Proteomes" id="UP000624404">
    <property type="component" value="Unassembled WGS sequence"/>
</dbReference>
<dbReference type="EMBL" id="CAJHIA010000002">
    <property type="protein sequence ID" value="CAD6440078.1"/>
    <property type="molecule type" value="Genomic_DNA"/>
</dbReference>
<keyword evidence="2" id="KW-1185">Reference proteome</keyword>
<name>A0A8H2ZNF7_9HELO</name>
<dbReference type="OrthoDB" id="3433205at2759"/>
<reference evidence="1" key="1">
    <citation type="submission" date="2020-10" db="EMBL/GenBank/DDBJ databases">
        <authorList>
            <person name="Kusch S."/>
        </authorList>
    </citation>
    <scope>NUCLEOTIDE SEQUENCE</scope>
    <source>
        <strain evidence="1">SwB9</strain>
    </source>
</reference>
<dbReference type="AlphaFoldDB" id="A0A8H2ZNF7"/>
<protein>
    <submittedName>
        <fullName evidence="1">381995f3-698c-4ab0-a727-567ce6aceb10</fullName>
    </submittedName>
</protein>
<comment type="caution">
    <text evidence="1">The sequence shown here is derived from an EMBL/GenBank/DDBJ whole genome shotgun (WGS) entry which is preliminary data.</text>
</comment>
<gene>
    <name evidence="1" type="ORF">SCLTRI_LOCUS702</name>
</gene>